<proteinExistence type="predicted"/>
<sequence>SAMSRINCGKILAELTDEQRRELDRGNAAKVRASLGLPPISEGGPIGSRVSAGNGRDVRLCIADETATSAAFSVTGGGSRI</sequence>
<accession>A0A2H0PZ49</accession>
<evidence type="ECO:0000313" key="1">
    <source>
        <dbReference type="EMBL" id="PIR27321.1"/>
    </source>
</evidence>
<dbReference type="AlphaFoldDB" id="A0A2H0PZ49"/>
<dbReference type="Proteomes" id="UP000231154">
    <property type="component" value="Unassembled WGS sequence"/>
</dbReference>
<evidence type="ECO:0000313" key="2">
    <source>
        <dbReference type="Proteomes" id="UP000231154"/>
    </source>
</evidence>
<organism evidence="1 2">
    <name type="scientific">Candidatus Berkelbacteria bacterium CG11_big_fil_rev_8_21_14_0_20_42_15</name>
    <dbReference type="NCBI Taxonomy" id="1974517"/>
    <lineage>
        <taxon>Bacteria</taxon>
        <taxon>Candidatus Berkelbacteria</taxon>
    </lineage>
</organism>
<reference evidence="1 2" key="1">
    <citation type="submission" date="2017-09" db="EMBL/GenBank/DDBJ databases">
        <title>Depth-based differentiation of microbial function through sediment-hosted aquifers and enrichment of novel symbionts in the deep terrestrial subsurface.</title>
        <authorList>
            <person name="Probst A.J."/>
            <person name="Ladd B."/>
            <person name="Jarett J.K."/>
            <person name="Geller-Mcgrath D.E."/>
            <person name="Sieber C.M."/>
            <person name="Emerson J.B."/>
            <person name="Anantharaman K."/>
            <person name="Thomas B.C."/>
            <person name="Malmstrom R."/>
            <person name="Stieglmeier M."/>
            <person name="Klingl A."/>
            <person name="Woyke T."/>
            <person name="Ryan C.M."/>
            <person name="Banfield J.F."/>
        </authorList>
    </citation>
    <scope>NUCLEOTIDE SEQUENCE [LARGE SCALE GENOMIC DNA]</scope>
    <source>
        <strain evidence="1">CG11_big_fil_rev_8_21_14_0_20_42_15</strain>
    </source>
</reference>
<comment type="caution">
    <text evidence="1">The sequence shown here is derived from an EMBL/GenBank/DDBJ whole genome shotgun (WGS) entry which is preliminary data.</text>
</comment>
<protein>
    <submittedName>
        <fullName evidence="1">Uncharacterized protein</fullName>
    </submittedName>
</protein>
<gene>
    <name evidence="1" type="ORF">COV40_01470</name>
</gene>
<feature type="non-terminal residue" evidence="1">
    <location>
        <position position="1"/>
    </location>
</feature>
<dbReference type="EMBL" id="PCXF01000045">
    <property type="protein sequence ID" value="PIR27321.1"/>
    <property type="molecule type" value="Genomic_DNA"/>
</dbReference>
<name>A0A2H0PZ49_9BACT</name>